<evidence type="ECO:0000313" key="4">
    <source>
        <dbReference type="EMBL" id="GFH55272.1"/>
    </source>
</evidence>
<dbReference type="InterPro" id="IPR045866">
    <property type="entry name" value="FAM210A/B-like"/>
</dbReference>
<reference evidence="4 5" key="1">
    <citation type="journal article" date="2021" name="Sci. Rep.">
        <title>The genome of the diatom Chaetoceros tenuissimus carries an ancient integrated fragment of an extant virus.</title>
        <authorList>
            <person name="Hongo Y."/>
            <person name="Kimura K."/>
            <person name="Takaki Y."/>
            <person name="Yoshida Y."/>
            <person name="Baba S."/>
            <person name="Kobayashi G."/>
            <person name="Nagasaki K."/>
            <person name="Hano T."/>
            <person name="Tomaru Y."/>
        </authorList>
    </citation>
    <scope>NUCLEOTIDE SEQUENCE [LARGE SCALE GENOMIC DNA]</scope>
    <source>
        <strain evidence="4 5">NIES-3715</strain>
    </source>
</reference>
<proteinExistence type="predicted"/>
<organism evidence="4 5">
    <name type="scientific">Chaetoceros tenuissimus</name>
    <dbReference type="NCBI Taxonomy" id="426638"/>
    <lineage>
        <taxon>Eukaryota</taxon>
        <taxon>Sar</taxon>
        <taxon>Stramenopiles</taxon>
        <taxon>Ochrophyta</taxon>
        <taxon>Bacillariophyta</taxon>
        <taxon>Coscinodiscophyceae</taxon>
        <taxon>Chaetocerotophycidae</taxon>
        <taxon>Chaetocerotales</taxon>
        <taxon>Chaetocerotaceae</taxon>
        <taxon>Chaetoceros</taxon>
    </lineage>
</organism>
<accession>A0AAD3CZV9</accession>
<dbReference type="PANTHER" id="PTHR21377:SF18">
    <property type="entry name" value="DUF1279 DOMAIN-CONTAINING PROTEIN"/>
    <property type="match status" value="1"/>
</dbReference>
<feature type="compositionally biased region" description="Basic and acidic residues" evidence="1">
    <location>
        <begin position="241"/>
        <end position="259"/>
    </location>
</feature>
<evidence type="ECO:0000259" key="3">
    <source>
        <dbReference type="Pfam" id="PF06916"/>
    </source>
</evidence>
<gene>
    <name evidence="4" type="ORF">CTEN210_11748</name>
</gene>
<feature type="transmembrane region" description="Helical" evidence="2">
    <location>
        <begin position="104"/>
        <end position="123"/>
    </location>
</feature>
<name>A0AAD3CZV9_9STRA</name>
<keyword evidence="5" id="KW-1185">Reference proteome</keyword>
<dbReference type="PANTHER" id="PTHR21377">
    <property type="entry name" value="PROTEIN FAM210B, MITOCHONDRIAL"/>
    <property type="match status" value="1"/>
</dbReference>
<protein>
    <recommendedName>
        <fullName evidence="3">DUF1279 domain-containing protein</fullName>
    </recommendedName>
</protein>
<dbReference type="InterPro" id="IPR009688">
    <property type="entry name" value="FAM210A/B-like_dom"/>
</dbReference>
<feature type="region of interest" description="Disordered" evidence="1">
    <location>
        <begin position="224"/>
        <end position="259"/>
    </location>
</feature>
<evidence type="ECO:0000313" key="5">
    <source>
        <dbReference type="Proteomes" id="UP001054902"/>
    </source>
</evidence>
<feature type="domain" description="DUF1279" evidence="3">
    <location>
        <begin position="92"/>
        <end position="214"/>
    </location>
</feature>
<dbReference type="Pfam" id="PF06916">
    <property type="entry name" value="FAM210A-B_dom"/>
    <property type="match status" value="1"/>
</dbReference>
<keyword evidence="2" id="KW-1133">Transmembrane helix</keyword>
<comment type="caution">
    <text evidence="4">The sequence shown here is derived from an EMBL/GenBank/DDBJ whole genome shotgun (WGS) entry which is preliminary data.</text>
</comment>
<dbReference type="Proteomes" id="UP001054902">
    <property type="component" value="Unassembled WGS sequence"/>
</dbReference>
<dbReference type="GO" id="GO:0005739">
    <property type="term" value="C:mitochondrion"/>
    <property type="evidence" value="ECO:0007669"/>
    <property type="project" value="TreeGrafter"/>
</dbReference>
<sequence>MNAFTSMSRKRAASLFQNIHSRNHQWKKSLHQQSYAFHTLPLNFQKKEENKYSNTRKVIHLQSLSLSTIPKQDNNKTKMQKSKVAMKKAGTSVKDMMQTYGSTFITTYLSVYVGTLGIMYLGLDTGLIDPISITQFELPWHTHTITDDGELCMEDTENVDSAALFVANFMKQFPWTAPYADLVISKPNLAKLGLAWVATKFSEPIRLPIAIAITRQIKKDVVVDGSVEEDSSDGGSSDVDSVEKDTLEKKTVNSSKKES</sequence>
<dbReference type="AlphaFoldDB" id="A0AAD3CZV9"/>
<evidence type="ECO:0000256" key="2">
    <source>
        <dbReference type="SAM" id="Phobius"/>
    </source>
</evidence>
<keyword evidence="2" id="KW-0812">Transmembrane</keyword>
<keyword evidence="2" id="KW-0472">Membrane</keyword>
<evidence type="ECO:0000256" key="1">
    <source>
        <dbReference type="SAM" id="MobiDB-lite"/>
    </source>
</evidence>
<dbReference type="EMBL" id="BLLK01000047">
    <property type="protein sequence ID" value="GFH55272.1"/>
    <property type="molecule type" value="Genomic_DNA"/>
</dbReference>